<accession>S3DD24</accession>
<sequence>MAGYMLFRIWEYVASLNSPATETDPERLKLQASFGPCTIGYPLHPPPDVRFDMSDKSIYGFISQNESAPWVLHIHQSSPAIRSYILGSNWESQLVKIPGNKNRNHTHDCIPIPDDPIDESNHCLLMKRAGAKLRNPTPPWEKEPCKDPYYLFSRRQIMGWPESGGVWVYKIRKHPLTDDTSIDDEIDYFYRVAEGEETDPELEEDELRTKLFQETTMEGHCEVLKQYGATFYENPADCPEVKLLGLQGTISSSQ</sequence>
<proteinExistence type="predicted"/>
<dbReference type="OrthoDB" id="4487429at2759"/>
<name>S3DD24_GLAL2</name>
<dbReference type="GeneID" id="19470376"/>
<evidence type="ECO:0000313" key="2">
    <source>
        <dbReference type="Proteomes" id="UP000016922"/>
    </source>
</evidence>
<reference evidence="1 2" key="1">
    <citation type="journal article" date="2013" name="BMC Genomics">
        <title>Genomics-driven discovery of the pneumocandin biosynthetic gene cluster in the fungus Glarea lozoyensis.</title>
        <authorList>
            <person name="Chen L."/>
            <person name="Yue Q."/>
            <person name="Zhang X."/>
            <person name="Xiang M."/>
            <person name="Wang C."/>
            <person name="Li S."/>
            <person name="Che Y."/>
            <person name="Ortiz-Lopez F.J."/>
            <person name="Bills G.F."/>
            <person name="Liu X."/>
            <person name="An Z."/>
        </authorList>
    </citation>
    <scope>NUCLEOTIDE SEQUENCE [LARGE SCALE GENOMIC DNA]</scope>
    <source>
        <strain evidence="2">ATCC 20868 / MF5171</strain>
    </source>
</reference>
<dbReference type="KEGG" id="glz:GLAREA_11335"/>
<gene>
    <name evidence="1" type="ORF">GLAREA_11335</name>
</gene>
<keyword evidence="2" id="KW-1185">Reference proteome</keyword>
<organism evidence="1 2">
    <name type="scientific">Glarea lozoyensis (strain ATCC 20868 / MF5171)</name>
    <dbReference type="NCBI Taxonomy" id="1116229"/>
    <lineage>
        <taxon>Eukaryota</taxon>
        <taxon>Fungi</taxon>
        <taxon>Dikarya</taxon>
        <taxon>Ascomycota</taxon>
        <taxon>Pezizomycotina</taxon>
        <taxon>Leotiomycetes</taxon>
        <taxon>Helotiales</taxon>
        <taxon>Helotiaceae</taxon>
        <taxon>Glarea</taxon>
    </lineage>
</organism>
<dbReference type="RefSeq" id="XP_008077714.1">
    <property type="nucleotide sequence ID" value="XM_008079523.1"/>
</dbReference>
<dbReference type="AlphaFoldDB" id="S3DD24"/>
<dbReference type="Proteomes" id="UP000016922">
    <property type="component" value="Unassembled WGS sequence"/>
</dbReference>
<dbReference type="EMBL" id="KE145354">
    <property type="protein sequence ID" value="EPE35635.1"/>
    <property type="molecule type" value="Genomic_DNA"/>
</dbReference>
<dbReference type="HOGENOM" id="CLU_1094365_0_0_1"/>
<evidence type="ECO:0000313" key="1">
    <source>
        <dbReference type="EMBL" id="EPE35635.1"/>
    </source>
</evidence>
<protein>
    <submittedName>
        <fullName evidence="1">Uncharacterized protein</fullName>
    </submittedName>
</protein>